<reference evidence="4" key="1">
    <citation type="submission" date="2016-10" db="EMBL/GenBank/DDBJ databases">
        <authorList>
            <person name="Varghese N."/>
            <person name="Submissions S."/>
        </authorList>
    </citation>
    <scope>NUCLEOTIDE SEQUENCE [LARGE SCALE GENOMIC DNA]</scope>
    <source>
        <strain evidence="4">DSM 28463</strain>
    </source>
</reference>
<dbReference type="AlphaFoldDB" id="A0A1I5AJS8"/>
<accession>A0A1I5AJS8</accession>
<organism evidence="3 4">
    <name type="scientific">Roseovarius lutimaris</name>
    <dbReference type="NCBI Taxonomy" id="1005928"/>
    <lineage>
        <taxon>Bacteria</taxon>
        <taxon>Pseudomonadati</taxon>
        <taxon>Pseudomonadota</taxon>
        <taxon>Alphaproteobacteria</taxon>
        <taxon>Rhodobacterales</taxon>
        <taxon>Roseobacteraceae</taxon>
        <taxon>Roseovarius</taxon>
    </lineage>
</organism>
<evidence type="ECO:0000256" key="2">
    <source>
        <dbReference type="SAM" id="SignalP"/>
    </source>
</evidence>
<keyword evidence="4" id="KW-1185">Reference proteome</keyword>
<dbReference type="EMBL" id="FOVP01000006">
    <property type="protein sequence ID" value="SFN62695.1"/>
    <property type="molecule type" value="Genomic_DNA"/>
</dbReference>
<dbReference type="InterPro" id="IPR036280">
    <property type="entry name" value="Multihaem_cyt_sf"/>
</dbReference>
<proteinExistence type="predicted"/>
<evidence type="ECO:0000313" key="4">
    <source>
        <dbReference type="Proteomes" id="UP000198599"/>
    </source>
</evidence>
<feature type="region of interest" description="Disordered" evidence="1">
    <location>
        <begin position="20"/>
        <end position="46"/>
    </location>
</feature>
<name>A0A1I5AJS8_9RHOB</name>
<evidence type="ECO:0000313" key="3">
    <source>
        <dbReference type="EMBL" id="SFN62695.1"/>
    </source>
</evidence>
<dbReference type="Proteomes" id="UP000198599">
    <property type="component" value="Unassembled WGS sequence"/>
</dbReference>
<protein>
    <recommendedName>
        <fullName evidence="5">Cytochrome c domain-containing protein</fullName>
    </recommendedName>
</protein>
<feature type="chain" id="PRO_5011785280" description="Cytochrome c domain-containing protein" evidence="2">
    <location>
        <begin position="21"/>
        <end position="119"/>
    </location>
</feature>
<feature type="signal peptide" evidence="2">
    <location>
        <begin position="1"/>
        <end position="20"/>
    </location>
</feature>
<evidence type="ECO:0008006" key="5">
    <source>
        <dbReference type="Google" id="ProtNLM"/>
    </source>
</evidence>
<keyword evidence="2" id="KW-0732">Signal</keyword>
<dbReference type="SUPFAM" id="SSF48695">
    <property type="entry name" value="Multiheme cytochromes"/>
    <property type="match status" value="1"/>
</dbReference>
<gene>
    <name evidence="3" type="ORF">SAMN04487859_10639</name>
</gene>
<evidence type="ECO:0000256" key="1">
    <source>
        <dbReference type="SAM" id="MobiDB-lite"/>
    </source>
</evidence>
<dbReference type="STRING" id="1005928.SAMN04487859_10639"/>
<sequence>MLRILLHAAFGLALATAGNAQGDAPDNETASESAGADVSATEASGATVPKLTADHAKFDSLKGPFATGSDVTRVCLGCHTEAGKQVSHSIHWPRLPPTSAALPSPIAAIAISTAVAATT</sequence>